<dbReference type="InterPro" id="IPR011042">
    <property type="entry name" value="6-blade_b-propeller_TolB-like"/>
</dbReference>
<dbReference type="SUPFAM" id="SSF57845">
    <property type="entry name" value="B-box zinc-binding domain"/>
    <property type="match status" value="1"/>
</dbReference>
<dbReference type="Gene3D" id="3.30.40.10">
    <property type="entry name" value="Zinc/RING finger domain, C3HC4 (zinc finger)"/>
    <property type="match status" value="1"/>
</dbReference>
<dbReference type="InterPro" id="IPR013083">
    <property type="entry name" value="Znf_RING/FYVE/PHD"/>
</dbReference>
<keyword evidence="8" id="KW-1185">Reference proteome</keyword>
<dbReference type="PROSITE" id="PS00518">
    <property type="entry name" value="ZF_RING_1"/>
    <property type="match status" value="1"/>
</dbReference>
<name>A0A9D4CD74_DREPO</name>
<dbReference type="Gene3D" id="3.30.160.60">
    <property type="entry name" value="Classic Zinc Finger"/>
    <property type="match status" value="1"/>
</dbReference>
<dbReference type="EMBL" id="JAIWYP010000013">
    <property type="protein sequence ID" value="KAH3721524.1"/>
    <property type="molecule type" value="Genomic_DNA"/>
</dbReference>
<dbReference type="InterPro" id="IPR017907">
    <property type="entry name" value="Znf_RING_CS"/>
</dbReference>
<protein>
    <recommendedName>
        <fullName evidence="6">RING-type domain-containing protein</fullName>
    </recommendedName>
</protein>
<evidence type="ECO:0000313" key="7">
    <source>
        <dbReference type="EMBL" id="KAH3721524.1"/>
    </source>
</evidence>
<dbReference type="PANTHER" id="PTHR25462">
    <property type="entry name" value="BONUS, ISOFORM C-RELATED"/>
    <property type="match status" value="1"/>
</dbReference>
<evidence type="ECO:0000256" key="3">
    <source>
        <dbReference type="ARBA" id="ARBA00022833"/>
    </source>
</evidence>
<dbReference type="AlphaFoldDB" id="A0A9D4CD74"/>
<dbReference type="SUPFAM" id="SSF57850">
    <property type="entry name" value="RING/U-box"/>
    <property type="match status" value="1"/>
</dbReference>
<gene>
    <name evidence="7" type="ORF">DPMN_064453</name>
</gene>
<reference evidence="7" key="1">
    <citation type="journal article" date="2019" name="bioRxiv">
        <title>The Genome of the Zebra Mussel, Dreissena polymorpha: A Resource for Invasive Species Research.</title>
        <authorList>
            <person name="McCartney M.A."/>
            <person name="Auch B."/>
            <person name="Kono T."/>
            <person name="Mallez S."/>
            <person name="Zhang Y."/>
            <person name="Obille A."/>
            <person name="Becker A."/>
            <person name="Abrahante J.E."/>
            <person name="Garbe J."/>
            <person name="Badalamenti J.P."/>
            <person name="Herman A."/>
            <person name="Mangelson H."/>
            <person name="Liachko I."/>
            <person name="Sullivan S."/>
            <person name="Sone E.D."/>
            <person name="Koren S."/>
            <person name="Silverstein K.A.T."/>
            <person name="Beckman K.B."/>
            <person name="Gohl D.M."/>
        </authorList>
    </citation>
    <scope>NUCLEOTIDE SEQUENCE</scope>
    <source>
        <strain evidence="7">Duluth1</strain>
        <tissue evidence="7">Whole animal</tissue>
    </source>
</reference>
<keyword evidence="1" id="KW-0479">Metal-binding</keyword>
<feature type="domain" description="RING-type" evidence="6">
    <location>
        <begin position="29"/>
        <end position="76"/>
    </location>
</feature>
<dbReference type="GO" id="GO:0006513">
    <property type="term" value="P:protein monoubiquitination"/>
    <property type="evidence" value="ECO:0007669"/>
    <property type="project" value="TreeGrafter"/>
</dbReference>
<dbReference type="SMART" id="SM00184">
    <property type="entry name" value="RING"/>
    <property type="match status" value="1"/>
</dbReference>
<evidence type="ECO:0000259" key="6">
    <source>
        <dbReference type="PROSITE" id="PS50089"/>
    </source>
</evidence>
<dbReference type="PANTHER" id="PTHR25462:SF229">
    <property type="entry name" value="TRANSCRIPTION INTERMEDIARY FACTOR 1-BETA"/>
    <property type="match status" value="1"/>
</dbReference>
<dbReference type="GO" id="GO:0061630">
    <property type="term" value="F:ubiquitin protein ligase activity"/>
    <property type="evidence" value="ECO:0007669"/>
    <property type="project" value="TreeGrafter"/>
</dbReference>
<feature type="region of interest" description="Disordered" evidence="5">
    <location>
        <begin position="1"/>
        <end position="21"/>
    </location>
</feature>
<sequence length="707" mass="79192">MSKRDKSPAKSKTPVAENPSPKQESFIKCELCRHTLDNPKTLECLHSFCRDCLMAYISETVGKGPAPSGVTVCPVCLQTSPPPVGSKSKEQWSDDFPTNEFLKSYLEASALKDPNKKCDTCHRQDKEVDAQQWCPQCHDALCDDCVSFHNALKTTKLHKTVYLSKVRNQPIENIISHPHCPDHAGETVTRYCETHDDIGCEKCVATKHKSCKDVRPLKDAAHTHQSEINKIKSTLGDATKLARALYDDRFKADKTLDDVQANMLIRIQSIRKKINENLLKCESQIIGELYDVHGKEKAVIQSEMKEAQRIRKSCGMIHGLCESSSKYGTEYHVLENRTKAATQSEYYKGKLGSLNNRIKQTKMDFVVDPILEKLMSGVSRLGDIRMTSSPAELPVTQNLKIAKHDSDPEDELDMRGSRRTLQADSKSLRSMRLSNLYANLQAAFSARSDSDTELCWFTGIAYLPNGNMVLVDRNNSKLKLIDKTFRLVGEHKMEHQPFGLTFMLTNQIAVTTPRENQVEIYEVGATFKLLDSFRISDRGYGISYGGEKFAVICSCASNPSIKVISRNGEEKQDLCPVDNYHPMFLRPWYVKLDPSGTYMYVSDCHRSHVTCISGTVLKQFVYQDSSLNSPRGMYITKDKRVLVCGFGTDNVQLLSSDGALMGDLLARNDDVMGPQDVALTLAEDKMAVTFDPSSGKSDTVHVYGVNL</sequence>
<accession>A0A9D4CD74</accession>
<dbReference type="OrthoDB" id="6056825at2759"/>
<dbReference type="PROSITE" id="PS50089">
    <property type="entry name" value="ZF_RING_2"/>
    <property type="match status" value="1"/>
</dbReference>
<dbReference type="InterPro" id="IPR047153">
    <property type="entry name" value="TRIM45/56/19-like"/>
</dbReference>
<evidence type="ECO:0000313" key="8">
    <source>
        <dbReference type="Proteomes" id="UP000828390"/>
    </source>
</evidence>
<evidence type="ECO:0000256" key="2">
    <source>
        <dbReference type="ARBA" id="ARBA00022771"/>
    </source>
</evidence>
<comment type="caution">
    <text evidence="7">The sequence shown here is derived from an EMBL/GenBank/DDBJ whole genome shotgun (WGS) entry which is preliminary data.</text>
</comment>
<dbReference type="Proteomes" id="UP000828390">
    <property type="component" value="Unassembled WGS sequence"/>
</dbReference>
<dbReference type="SUPFAM" id="SSF101898">
    <property type="entry name" value="NHL repeat"/>
    <property type="match status" value="1"/>
</dbReference>
<proteinExistence type="predicted"/>
<dbReference type="Gene3D" id="2.120.10.30">
    <property type="entry name" value="TolB, C-terminal domain"/>
    <property type="match status" value="1"/>
</dbReference>
<dbReference type="InterPro" id="IPR018957">
    <property type="entry name" value="Znf_C3HC4_RING-type"/>
</dbReference>
<keyword evidence="2 4" id="KW-0863">Zinc-finger</keyword>
<dbReference type="InterPro" id="IPR001841">
    <property type="entry name" value="Znf_RING"/>
</dbReference>
<evidence type="ECO:0000256" key="1">
    <source>
        <dbReference type="ARBA" id="ARBA00022723"/>
    </source>
</evidence>
<dbReference type="CDD" id="cd19757">
    <property type="entry name" value="Bbox1"/>
    <property type="match status" value="1"/>
</dbReference>
<organism evidence="7 8">
    <name type="scientific">Dreissena polymorpha</name>
    <name type="common">Zebra mussel</name>
    <name type="synonym">Mytilus polymorpha</name>
    <dbReference type="NCBI Taxonomy" id="45954"/>
    <lineage>
        <taxon>Eukaryota</taxon>
        <taxon>Metazoa</taxon>
        <taxon>Spiralia</taxon>
        <taxon>Lophotrochozoa</taxon>
        <taxon>Mollusca</taxon>
        <taxon>Bivalvia</taxon>
        <taxon>Autobranchia</taxon>
        <taxon>Heteroconchia</taxon>
        <taxon>Euheterodonta</taxon>
        <taxon>Imparidentia</taxon>
        <taxon>Neoheterodontei</taxon>
        <taxon>Myida</taxon>
        <taxon>Dreissenoidea</taxon>
        <taxon>Dreissenidae</taxon>
        <taxon>Dreissena</taxon>
    </lineage>
</organism>
<reference evidence="7" key="2">
    <citation type="submission" date="2020-11" db="EMBL/GenBank/DDBJ databases">
        <authorList>
            <person name="McCartney M.A."/>
            <person name="Auch B."/>
            <person name="Kono T."/>
            <person name="Mallez S."/>
            <person name="Becker A."/>
            <person name="Gohl D.M."/>
            <person name="Silverstein K.A.T."/>
            <person name="Koren S."/>
            <person name="Bechman K.B."/>
            <person name="Herman A."/>
            <person name="Abrahante J.E."/>
            <person name="Garbe J."/>
        </authorList>
    </citation>
    <scope>NUCLEOTIDE SEQUENCE</scope>
    <source>
        <strain evidence="7">Duluth1</strain>
        <tissue evidence="7">Whole animal</tissue>
    </source>
</reference>
<dbReference type="GO" id="GO:0008270">
    <property type="term" value="F:zinc ion binding"/>
    <property type="evidence" value="ECO:0007669"/>
    <property type="project" value="UniProtKB-KW"/>
</dbReference>
<keyword evidence="3" id="KW-0862">Zinc</keyword>
<dbReference type="Pfam" id="PF00097">
    <property type="entry name" value="zf-C3HC4"/>
    <property type="match status" value="1"/>
</dbReference>
<evidence type="ECO:0000256" key="5">
    <source>
        <dbReference type="SAM" id="MobiDB-lite"/>
    </source>
</evidence>
<evidence type="ECO:0000256" key="4">
    <source>
        <dbReference type="PROSITE-ProRule" id="PRU00175"/>
    </source>
</evidence>